<dbReference type="SMART" id="SM00354">
    <property type="entry name" value="HTH_LACI"/>
    <property type="match status" value="1"/>
</dbReference>
<evidence type="ECO:0000256" key="1">
    <source>
        <dbReference type="ARBA" id="ARBA00022491"/>
    </source>
</evidence>
<dbReference type="Pfam" id="PF00356">
    <property type="entry name" value="LacI"/>
    <property type="match status" value="1"/>
</dbReference>
<dbReference type="RefSeq" id="WP_135483255.1">
    <property type="nucleotide sequence ID" value="NZ_SRMF01000003.1"/>
</dbReference>
<evidence type="ECO:0000259" key="6">
    <source>
        <dbReference type="PROSITE" id="PS50932"/>
    </source>
</evidence>
<dbReference type="SUPFAM" id="SSF47413">
    <property type="entry name" value="lambda repressor-like DNA-binding domains"/>
    <property type="match status" value="1"/>
</dbReference>
<evidence type="ECO:0000256" key="3">
    <source>
        <dbReference type="ARBA" id="ARBA00023125"/>
    </source>
</evidence>
<accession>A0A4Z0WEI7</accession>
<evidence type="ECO:0000256" key="4">
    <source>
        <dbReference type="ARBA" id="ARBA00023163"/>
    </source>
</evidence>
<dbReference type="PANTHER" id="PTHR30146:SF148">
    <property type="entry name" value="HTH-TYPE TRANSCRIPTIONAL REPRESSOR PURR-RELATED"/>
    <property type="match status" value="1"/>
</dbReference>
<dbReference type="PRINTS" id="PR00036">
    <property type="entry name" value="HTHLACI"/>
</dbReference>
<name>A0A4Z0WEI7_9GAMM</name>
<protein>
    <submittedName>
        <fullName evidence="7">LacI family DNA-binding transcriptional regulator</fullName>
    </submittedName>
</protein>
<sequence length="359" mass="39357">MPSIKDVARVAGVSDKTVSRVVNREPNVKPETFRRVEQAIQDLGYVPNRAARLVRSRKSQVLGILTDLVSVTPYSNDIVRGAQAWAHANGYTVIVVNTNGDDDTEKAAWRTFQEHSIEGVLYVTMYHRLINLQASDCPLPTVLVNCRSTADQSLISVTPDDYRGSQALTRHVLEQGHRRIGYIRLNPVLFGAEERYRAFQDVVREWGIPDASITTKIGMSGVVGQEIDHSYQVTQNMLQQDAPPTVIMCGNDEIALQAYLGALTLGHRIPDDVSIVGHDDFKTVSKALKPALTTAALPYYDLGFRASEALYGVISGEGATGSAGSVKMDCPMVRRESVRPLPDSQRSLADAGGNARHKD</sequence>
<gene>
    <name evidence="7" type="ORF">E4656_10915</name>
</gene>
<dbReference type="PROSITE" id="PS00356">
    <property type="entry name" value="HTH_LACI_1"/>
    <property type="match status" value="1"/>
</dbReference>
<organism evidence="7 8">
    <name type="scientific">Natronospirillum operosum</name>
    <dbReference type="NCBI Taxonomy" id="2759953"/>
    <lineage>
        <taxon>Bacteria</taxon>
        <taxon>Pseudomonadati</taxon>
        <taxon>Pseudomonadota</taxon>
        <taxon>Gammaproteobacteria</taxon>
        <taxon>Oceanospirillales</taxon>
        <taxon>Natronospirillaceae</taxon>
        <taxon>Natronospirillum</taxon>
    </lineage>
</organism>
<dbReference type="Gene3D" id="1.10.260.40">
    <property type="entry name" value="lambda repressor-like DNA-binding domains"/>
    <property type="match status" value="1"/>
</dbReference>
<dbReference type="InterPro" id="IPR028082">
    <property type="entry name" value="Peripla_BP_I"/>
</dbReference>
<dbReference type="GO" id="GO:0000976">
    <property type="term" value="F:transcription cis-regulatory region binding"/>
    <property type="evidence" value="ECO:0007669"/>
    <property type="project" value="TreeGrafter"/>
</dbReference>
<evidence type="ECO:0000256" key="5">
    <source>
        <dbReference type="SAM" id="MobiDB-lite"/>
    </source>
</evidence>
<keyword evidence="3 7" id="KW-0238">DNA-binding</keyword>
<dbReference type="InterPro" id="IPR010982">
    <property type="entry name" value="Lambda_DNA-bd_dom_sf"/>
</dbReference>
<keyword evidence="8" id="KW-1185">Reference proteome</keyword>
<dbReference type="SUPFAM" id="SSF53822">
    <property type="entry name" value="Periplasmic binding protein-like I"/>
    <property type="match status" value="1"/>
</dbReference>
<keyword evidence="2" id="KW-0805">Transcription regulation</keyword>
<dbReference type="CDD" id="cd01392">
    <property type="entry name" value="HTH_LacI"/>
    <property type="match status" value="1"/>
</dbReference>
<dbReference type="Proteomes" id="UP000297475">
    <property type="component" value="Unassembled WGS sequence"/>
</dbReference>
<dbReference type="Gene3D" id="3.40.50.2300">
    <property type="match status" value="2"/>
</dbReference>
<feature type="domain" description="HTH lacI-type" evidence="6">
    <location>
        <begin position="2"/>
        <end position="56"/>
    </location>
</feature>
<keyword evidence="1" id="KW-0678">Repressor</keyword>
<reference evidence="7 8" key="1">
    <citation type="submission" date="2019-04" db="EMBL/GenBank/DDBJ databases">
        <title>Natronospirillum operosus gen. nov., sp. nov., a haloalkaliphilic satellite isolated from decaying biomass of laboratory culture of cyanobacterium Geitlerinema sp. and proposal of Natronospirillaceae fam. nov. and Saccharospirillaceae fam. nov.</title>
        <authorList>
            <person name="Kevbrin V."/>
            <person name="Boltyanskaya Y."/>
            <person name="Koziaeva V."/>
            <person name="Grouzdev D.S."/>
            <person name="Park M."/>
            <person name="Cho J."/>
        </authorList>
    </citation>
    <scope>NUCLEOTIDE SEQUENCE [LARGE SCALE GENOMIC DNA]</scope>
    <source>
        <strain evidence="7 8">G-116</strain>
    </source>
</reference>
<proteinExistence type="predicted"/>
<dbReference type="Pfam" id="PF00532">
    <property type="entry name" value="Peripla_BP_1"/>
    <property type="match status" value="1"/>
</dbReference>
<dbReference type="OrthoDB" id="5681588at2"/>
<dbReference type="PROSITE" id="PS50932">
    <property type="entry name" value="HTH_LACI_2"/>
    <property type="match status" value="1"/>
</dbReference>
<evidence type="ECO:0000313" key="8">
    <source>
        <dbReference type="Proteomes" id="UP000297475"/>
    </source>
</evidence>
<evidence type="ECO:0000256" key="2">
    <source>
        <dbReference type="ARBA" id="ARBA00023015"/>
    </source>
</evidence>
<dbReference type="InterPro" id="IPR001761">
    <property type="entry name" value="Peripla_BP/Lac1_sug-bd_dom"/>
</dbReference>
<comment type="caution">
    <text evidence="7">The sequence shown here is derived from an EMBL/GenBank/DDBJ whole genome shotgun (WGS) entry which is preliminary data.</text>
</comment>
<dbReference type="GO" id="GO:0003700">
    <property type="term" value="F:DNA-binding transcription factor activity"/>
    <property type="evidence" value="ECO:0007669"/>
    <property type="project" value="TreeGrafter"/>
</dbReference>
<dbReference type="CDD" id="cd06288">
    <property type="entry name" value="PBP1_sucrose_transcription_regulator"/>
    <property type="match status" value="1"/>
</dbReference>
<dbReference type="InterPro" id="IPR000843">
    <property type="entry name" value="HTH_LacI"/>
</dbReference>
<dbReference type="AlphaFoldDB" id="A0A4Z0WEI7"/>
<dbReference type="EMBL" id="SRMF01000003">
    <property type="protein sequence ID" value="TGG93546.1"/>
    <property type="molecule type" value="Genomic_DNA"/>
</dbReference>
<feature type="region of interest" description="Disordered" evidence="5">
    <location>
        <begin position="336"/>
        <end position="359"/>
    </location>
</feature>
<dbReference type="PANTHER" id="PTHR30146">
    <property type="entry name" value="LACI-RELATED TRANSCRIPTIONAL REPRESSOR"/>
    <property type="match status" value="1"/>
</dbReference>
<keyword evidence="4" id="KW-0804">Transcription</keyword>
<evidence type="ECO:0000313" key="7">
    <source>
        <dbReference type="EMBL" id="TGG93546.1"/>
    </source>
</evidence>